<protein>
    <submittedName>
        <fullName evidence="8">Putative multidrug transport protein (Putative)</fullName>
    </submittedName>
</protein>
<organism evidence="8 9">
    <name type="scientific">Apilactobacillus ozensis DSM 23829 = JCM 17196</name>
    <dbReference type="NCBI Taxonomy" id="1423781"/>
    <lineage>
        <taxon>Bacteria</taxon>
        <taxon>Bacillati</taxon>
        <taxon>Bacillota</taxon>
        <taxon>Bacilli</taxon>
        <taxon>Lactobacillales</taxon>
        <taxon>Lactobacillaceae</taxon>
        <taxon>Apilactobacillus</taxon>
    </lineage>
</organism>
<feature type="transmembrane region" description="Helical" evidence="6">
    <location>
        <begin position="50"/>
        <end position="71"/>
    </location>
</feature>
<evidence type="ECO:0000256" key="5">
    <source>
        <dbReference type="ARBA" id="ARBA00023136"/>
    </source>
</evidence>
<feature type="transmembrane region" description="Helical" evidence="6">
    <location>
        <begin position="331"/>
        <end position="350"/>
    </location>
</feature>
<keyword evidence="4 6" id="KW-1133">Transmembrane helix</keyword>
<feature type="transmembrane region" description="Helical" evidence="6">
    <location>
        <begin position="226"/>
        <end position="244"/>
    </location>
</feature>
<feature type="transmembrane region" description="Helical" evidence="6">
    <location>
        <begin position="356"/>
        <end position="378"/>
    </location>
</feature>
<dbReference type="PANTHER" id="PTHR42718:SF24">
    <property type="entry name" value="MAJOR FACILITATOR SUPERFAMILY (MFS) PROFILE DOMAIN-CONTAINING PROTEIN"/>
    <property type="match status" value="1"/>
</dbReference>
<evidence type="ECO:0000256" key="3">
    <source>
        <dbReference type="ARBA" id="ARBA00022692"/>
    </source>
</evidence>
<evidence type="ECO:0000313" key="9">
    <source>
        <dbReference type="Proteomes" id="UP000052012"/>
    </source>
</evidence>
<feature type="transmembrane region" description="Helical" evidence="6">
    <location>
        <begin position="199"/>
        <end position="220"/>
    </location>
</feature>
<evidence type="ECO:0000256" key="4">
    <source>
        <dbReference type="ARBA" id="ARBA00022989"/>
    </source>
</evidence>
<evidence type="ECO:0000259" key="7">
    <source>
        <dbReference type="PROSITE" id="PS50850"/>
    </source>
</evidence>
<evidence type="ECO:0000313" key="8">
    <source>
        <dbReference type="EMBL" id="KRM69883.1"/>
    </source>
</evidence>
<accession>A0A0R2B0F3</accession>
<dbReference type="Gene3D" id="1.20.1250.20">
    <property type="entry name" value="MFS general substrate transporter like domains"/>
    <property type="match status" value="2"/>
</dbReference>
<feature type="transmembrane region" description="Helical" evidence="6">
    <location>
        <begin position="437"/>
        <end position="459"/>
    </location>
</feature>
<dbReference type="InterPro" id="IPR036259">
    <property type="entry name" value="MFS_trans_sf"/>
</dbReference>
<feature type="domain" description="Major facilitator superfamily (MFS) profile" evidence="7">
    <location>
        <begin position="13"/>
        <end position="464"/>
    </location>
</feature>
<evidence type="ECO:0000256" key="2">
    <source>
        <dbReference type="ARBA" id="ARBA00022448"/>
    </source>
</evidence>
<dbReference type="InterPro" id="IPR011701">
    <property type="entry name" value="MFS"/>
</dbReference>
<dbReference type="Proteomes" id="UP000052012">
    <property type="component" value="Unassembled WGS sequence"/>
</dbReference>
<keyword evidence="2" id="KW-0813">Transport</keyword>
<sequence length="465" mass="50958">MKNKLSGLNAKLFITVLLLGSFTMSISQSSISTAYPTLMNYFKIDASTVQWLTTGFMLIMCIMMPVSPWLLNNVKFKYLFLFILALFDLGTLIVVIAPNFPTMMLGRAMEAISVGILFPSYQSVMLYITPKEKRGSVMGFAGLVMGSALASGPIISAIVLHFTTWRGLFVFFMVVISILFILAIFTIKSIMPKQPSHLDLFSVILSFGFIGILYVVNMIGKNNINLFSTLGISGISLIAIIWFIRRQLNLSTPLLNLSVLKNFNYDLSVGLTAASYISLIVVTIIFPLYYQEVLGVSKSMSGLALAPGAIFLSILNPFTGKLADKWGFKKVMLTGMLMILLGWLLLVILGHNTIQLLPMMIIAAIIEGGNAFVMMPAVTMGANSLDKDLISHGTAFITTFRQILGSTGVLVATLIYTNVTNFKAASGLSYYLAQKSGFHTVFIVFFILEFVGLGMALLLKNTKKA</sequence>
<comment type="subcellular location">
    <subcellularLocation>
        <location evidence="1">Cell membrane</location>
        <topology evidence="1">Multi-pass membrane protein</topology>
    </subcellularLocation>
</comment>
<comment type="caution">
    <text evidence="8">The sequence shown here is derived from an EMBL/GenBank/DDBJ whole genome shotgun (WGS) entry which is preliminary data.</text>
</comment>
<feature type="transmembrane region" description="Helical" evidence="6">
    <location>
        <begin position="140"/>
        <end position="162"/>
    </location>
</feature>
<dbReference type="GO" id="GO:0005886">
    <property type="term" value="C:plasma membrane"/>
    <property type="evidence" value="ECO:0007669"/>
    <property type="project" value="UniProtKB-SubCell"/>
</dbReference>
<name>A0A0R2B0F3_9LACO</name>
<dbReference type="GO" id="GO:0022857">
    <property type="term" value="F:transmembrane transporter activity"/>
    <property type="evidence" value="ECO:0007669"/>
    <property type="project" value="InterPro"/>
</dbReference>
<feature type="transmembrane region" description="Helical" evidence="6">
    <location>
        <begin position="265"/>
        <end position="290"/>
    </location>
</feature>
<dbReference type="PATRIC" id="fig|1423781.4.peg.50"/>
<proteinExistence type="predicted"/>
<dbReference type="PRINTS" id="PR01036">
    <property type="entry name" value="TCRTETB"/>
</dbReference>
<dbReference type="PROSITE" id="PS50850">
    <property type="entry name" value="MFS"/>
    <property type="match status" value="1"/>
</dbReference>
<feature type="transmembrane region" description="Helical" evidence="6">
    <location>
        <begin position="78"/>
        <end position="97"/>
    </location>
</feature>
<dbReference type="RefSeq" id="WP_237757205.1">
    <property type="nucleotide sequence ID" value="NZ_AYYQ01000001.1"/>
</dbReference>
<dbReference type="Pfam" id="PF07690">
    <property type="entry name" value="MFS_1"/>
    <property type="match status" value="1"/>
</dbReference>
<feature type="transmembrane region" description="Helical" evidence="6">
    <location>
        <begin position="399"/>
        <end position="417"/>
    </location>
</feature>
<gene>
    <name evidence="8" type="ORF">FD06_GL000048</name>
</gene>
<dbReference type="InterPro" id="IPR020846">
    <property type="entry name" value="MFS_dom"/>
</dbReference>
<dbReference type="PANTHER" id="PTHR42718">
    <property type="entry name" value="MAJOR FACILITATOR SUPERFAMILY MULTIDRUG TRANSPORTER MFSC"/>
    <property type="match status" value="1"/>
</dbReference>
<dbReference type="STRING" id="1423781.FD06_GL000048"/>
<dbReference type="AlphaFoldDB" id="A0A0R2B0F3"/>
<feature type="transmembrane region" description="Helical" evidence="6">
    <location>
        <begin position="302"/>
        <end position="319"/>
    </location>
</feature>
<reference evidence="8 9" key="1">
    <citation type="journal article" date="2015" name="Genome Announc.">
        <title>Expanding the biotechnology potential of lactobacilli through comparative genomics of 213 strains and associated genera.</title>
        <authorList>
            <person name="Sun Z."/>
            <person name="Harris H.M."/>
            <person name="McCann A."/>
            <person name="Guo C."/>
            <person name="Argimon S."/>
            <person name="Zhang W."/>
            <person name="Yang X."/>
            <person name="Jeffery I.B."/>
            <person name="Cooney J.C."/>
            <person name="Kagawa T.F."/>
            <person name="Liu W."/>
            <person name="Song Y."/>
            <person name="Salvetti E."/>
            <person name="Wrobel A."/>
            <person name="Rasinkangas P."/>
            <person name="Parkhill J."/>
            <person name="Rea M.C."/>
            <person name="O'Sullivan O."/>
            <person name="Ritari J."/>
            <person name="Douillard F.P."/>
            <person name="Paul Ross R."/>
            <person name="Yang R."/>
            <person name="Briner A.E."/>
            <person name="Felis G.E."/>
            <person name="de Vos W.M."/>
            <person name="Barrangou R."/>
            <person name="Klaenhammer T.R."/>
            <person name="Caufield P.W."/>
            <person name="Cui Y."/>
            <person name="Zhang H."/>
            <person name="O'Toole P.W."/>
        </authorList>
    </citation>
    <scope>NUCLEOTIDE SEQUENCE [LARGE SCALE GENOMIC DNA]</scope>
    <source>
        <strain evidence="8 9">DSM 23829</strain>
    </source>
</reference>
<evidence type="ECO:0000256" key="6">
    <source>
        <dbReference type="SAM" id="Phobius"/>
    </source>
</evidence>
<dbReference type="EMBL" id="AYYQ01000001">
    <property type="protein sequence ID" value="KRM69883.1"/>
    <property type="molecule type" value="Genomic_DNA"/>
</dbReference>
<keyword evidence="5 6" id="KW-0472">Membrane</keyword>
<dbReference type="SUPFAM" id="SSF103473">
    <property type="entry name" value="MFS general substrate transporter"/>
    <property type="match status" value="1"/>
</dbReference>
<evidence type="ECO:0000256" key="1">
    <source>
        <dbReference type="ARBA" id="ARBA00004651"/>
    </source>
</evidence>
<keyword evidence="3 6" id="KW-0812">Transmembrane</keyword>
<feature type="transmembrane region" description="Helical" evidence="6">
    <location>
        <begin position="168"/>
        <end position="187"/>
    </location>
</feature>
<keyword evidence="9" id="KW-1185">Reference proteome</keyword>